<feature type="compositionally biased region" description="Acidic residues" evidence="1">
    <location>
        <begin position="140"/>
        <end position="166"/>
    </location>
</feature>
<feature type="region of interest" description="Disordered" evidence="1">
    <location>
        <begin position="124"/>
        <end position="187"/>
    </location>
</feature>
<sequence>MPRACPQPRSVDYGMKLSSLMSAPKINDVPIMDVLTERELDGLIVQEPDPVNNGHLSHVLSLIFKNFSTTIPLANSLTVSLNKIPLYFRNPRINQKFTNKGETESVSLYDTVNHCWNWALPTHERRASKSPDKSGQDLREDAEDEEEEDKGDDNEDVAVDIDDDSLADLGKNSPDVGTALAGPMPSSNNDETNFAGFFNAVAVALAAANEKLTHFNPSGVVHTWSSANSTRPVKDDEIKRKPDLALLDDVEARWDTIKATLQPGQLQQSSTFTHPTTGATKHDPNQQNENMPTILESVPMESADDPISEGPEPLVLSKEDFPPDTLEDPKDPPLEELLLHEGLPMLLPVDPLLAPLPELK</sequence>
<comment type="caution">
    <text evidence="2">The sequence shown here is derived from an EMBL/GenBank/DDBJ whole genome shotgun (WGS) entry which is preliminary data.</text>
</comment>
<keyword evidence="3" id="KW-1185">Reference proteome</keyword>
<dbReference type="RefSeq" id="XP_041224666.1">
    <property type="nucleotide sequence ID" value="XM_041367229.1"/>
</dbReference>
<protein>
    <submittedName>
        <fullName evidence="2">Uncharacterized protein</fullName>
    </submittedName>
</protein>
<dbReference type="EMBL" id="JABBWK010000034">
    <property type="protein sequence ID" value="KAG1899090.1"/>
    <property type="molecule type" value="Genomic_DNA"/>
</dbReference>
<dbReference type="AlphaFoldDB" id="A0AAD4E3W7"/>
<reference evidence="2" key="1">
    <citation type="journal article" date="2020" name="New Phytol.">
        <title>Comparative genomics reveals dynamic genome evolution in host specialist ectomycorrhizal fungi.</title>
        <authorList>
            <person name="Lofgren L.A."/>
            <person name="Nguyen N.H."/>
            <person name="Vilgalys R."/>
            <person name="Ruytinx J."/>
            <person name="Liao H.L."/>
            <person name="Branco S."/>
            <person name="Kuo A."/>
            <person name="LaButti K."/>
            <person name="Lipzen A."/>
            <person name="Andreopoulos W."/>
            <person name="Pangilinan J."/>
            <person name="Riley R."/>
            <person name="Hundley H."/>
            <person name="Na H."/>
            <person name="Barry K."/>
            <person name="Grigoriev I.V."/>
            <person name="Stajich J.E."/>
            <person name="Kennedy P.G."/>
        </authorList>
    </citation>
    <scope>NUCLEOTIDE SEQUENCE</scope>
    <source>
        <strain evidence="2">FC203</strain>
    </source>
</reference>
<feature type="compositionally biased region" description="Basic and acidic residues" evidence="1">
    <location>
        <begin position="124"/>
        <end position="139"/>
    </location>
</feature>
<accession>A0AAD4E3W7</accession>
<organism evidence="2 3">
    <name type="scientific">Suillus fuscotomentosus</name>
    <dbReference type="NCBI Taxonomy" id="1912939"/>
    <lineage>
        <taxon>Eukaryota</taxon>
        <taxon>Fungi</taxon>
        <taxon>Dikarya</taxon>
        <taxon>Basidiomycota</taxon>
        <taxon>Agaricomycotina</taxon>
        <taxon>Agaricomycetes</taxon>
        <taxon>Agaricomycetidae</taxon>
        <taxon>Boletales</taxon>
        <taxon>Suillineae</taxon>
        <taxon>Suillaceae</taxon>
        <taxon>Suillus</taxon>
    </lineage>
</organism>
<dbReference type="GeneID" id="64661527"/>
<evidence type="ECO:0000313" key="3">
    <source>
        <dbReference type="Proteomes" id="UP001195769"/>
    </source>
</evidence>
<gene>
    <name evidence="2" type="ORF">F5891DRAFT_1189904</name>
</gene>
<feature type="compositionally biased region" description="Basic and acidic residues" evidence="1">
    <location>
        <begin position="317"/>
        <end position="336"/>
    </location>
</feature>
<feature type="compositionally biased region" description="Polar residues" evidence="1">
    <location>
        <begin position="263"/>
        <end position="291"/>
    </location>
</feature>
<feature type="region of interest" description="Disordered" evidence="1">
    <location>
        <begin position="263"/>
        <end position="336"/>
    </location>
</feature>
<dbReference type="Proteomes" id="UP001195769">
    <property type="component" value="Unassembled WGS sequence"/>
</dbReference>
<evidence type="ECO:0000313" key="2">
    <source>
        <dbReference type="EMBL" id="KAG1899090.1"/>
    </source>
</evidence>
<evidence type="ECO:0000256" key="1">
    <source>
        <dbReference type="SAM" id="MobiDB-lite"/>
    </source>
</evidence>
<name>A0AAD4E3W7_9AGAM</name>
<proteinExistence type="predicted"/>